<evidence type="ECO:0000313" key="1">
    <source>
        <dbReference type="EMBL" id="CAB4538058.1"/>
    </source>
</evidence>
<reference evidence="1" key="1">
    <citation type="submission" date="2020-05" db="EMBL/GenBank/DDBJ databases">
        <authorList>
            <person name="Chiriac C."/>
            <person name="Salcher M."/>
            <person name="Ghai R."/>
            <person name="Kavagutti S V."/>
        </authorList>
    </citation>
    <scope>NUCLEOTIDE SEQUENCE</scope>
</reference>
<name>A0A6J6BIN0_9ZZZZ</name>
<accession>A0A6J6BIN0</accession>
<sequence>MQDVFPSQAFRVNLPMRSPETLGGTITTIDGPANCGLAVSSFVPTTWLRIPTLRPAATASFSEGIIPAPSTEAMIKPLYLPDAITSWICFACSPGLNCASNSVIFMLFALAILSI</sequence>
<organism evidence="1">
    <name type="scientific">freshwater metagenome</name>
    <dbReference type="NCBI Taxonomy" id="449393"/>
    <lineage>
        <taxon>unclassified sequences</taxon>
        <taxon>metagenomes</taxon>
        <taxon>ecological metagenomes</taxon>
    </lineage>
</organism>
<gene>
    <name evidence="1" type="ORF">UFOPK1419_00479</name>
</gene>
<protein>
    <submittedName>
        <fullName evidence="1">Unannotated protein</fullName>
    </submittedName>
</protein>
<dbReference type="EMBL" id="CAEZSK010000046">
    <property type="protein sequence ID" value="CAB4538058.1"/>
    <property type="molecule type" value="Genomic_DNA"/>
</dbReference>
<proteinExistence type="predicted"/>
<dbReference type="AlphaFoldDB" id="A0A6J6BIN0"/>